<evidence type="ECO:0000256" key="9">
    <source>
        <dbReference type="PROSITE-ProRule" id="PRU00076"/>
    </source>
</evidence>
<dbReference type="PROSITE" id="PS51233">
    <property type="entry name" value="VWFD"/>
    <property type="match status" value="5"/>
</dbReference>
<dbReference type="Pfam" id="PF00094">
    <property type="entry name" value="VWD"/>
    <property type="match status" value="5"/>
</dbReference>
<keyword evidence="4" id="KW-0646">Protease inhibitor</keyword>
<dbReference type="CDD" id="cd19941">
    <property type="entry name" value="TIL"/>
    <property type="match status" value="6"/>
</dbReference>
<comment type="similarity">
    <text evidence="3">Belongs to the thrombospondin family.</text>
</comment>
<feature type="disulfide bond" evidence="9">
    <location>
        <begin position="141"/>
        <end position="151"/>
    </location>
</feature>
<dbReference type="Pfam" id="PF08742">
    <property type="entry name" value="C8"/>
    <property type="match status" value="4"/>
</dbReference>
<dbReference type="InterPro" id="IPR036084">
    <property type="entry name" value="Ser_inhib-like_sf"/>
</dbReference>
<evidence type="ECO:0000259" key="11">
    <source>
        <dbReference type="PROSITE" id="PS50022"/>
    </source>
</evidence>
<dbReference type="GO" id="GO:0005615">
    <property type="term" value="C:extracellular space"/>
    <property type="evidence" value="ECO:0007669"/>
    <property type="project" value="TreeGrafter"/>
</dbReference>
<dbReference type="InterPro" id="IPR001846">
    <property type="entry name" value="VWF_type-D"/>
</dbReference>
<feature type="chain" id="PRO_5028925096" evidence="10">
    <location>
        <begin position="19"/>
        <end position="3199"/>
    </location>
</feature>
<dbReference type="GO" id="GO:0031012">
    <property type="term" value="C:extracellular matrix"/>
    <property type="evidence" value="ECO:0007669"/>
    <property type="project" value="TreeGrafter"/>
</dbReference>
<dbReference type="SMART" id="SM00494">
    <property type="entry name" value="ChtBD2"/>
    <property type="match status" value="2"/>
</dbReference>
<dbReference type="SUPFAM" id="SSF57196">
    <property type="entry name" value="EGF/Laminin"/>
    <property type="match status" value="2"/>
</dbReference>
<feature type="domain" description="VWFD" evidence="14">
    <location>
        <begin position="2653"/>
        <end position="2826"/>
    </location>
</feature>
<dbReference type="Proteomes" id="UP000192223">
    <property type="component" value="Unplaced"/>
</dbReference>
<feature type="domain" description="VWFD" evidence="14">
    <location>
        <begin position="420"/>
        <end position="596"/>
    </location>
</feature>
<feature type="domain" description="EGF-like" evidence="12">
    <location>
        <begin position="234"/>
        <end position="265"/>
    </location>
</feature>
<evidence type="ECO:0000256" key="8">
    <source>
        <dbReference type="ARBA" id="ARBA00023180"/>
    </source>
</evidence>
<dbReference type="PROSITE" id="PS50022">
    <property type="entry name" value="FA58C_3"/>
    <property type="match status" value="2"/>
</dbReference>
<dbReference type="PROSITE" id="PS50026">
    <property type="entry name" value="EGF_3"/>
    <property type="match status" value="2"/>
</dbReference>
<feature type="domain" description="VWFD" evidence="14">
    <location>
        <begin position="1270"/>
        <end position="1440"/>
    </location>
</feature>
<evidence type="ECO:0000259" key="14">
    <source>
        <dbReference type="PROSITE" id="PS51233"/>
    </source>
</evidence>
<dbReference type="PANTHER" id="PTHR11339:SF386">
    <property type="entry name" value="HEMOLECTIN, ISOFORM A"/>
    <property type="match status" value="1"/>
</dbReference>
<dbReference type="Gene3D" id="2.60.120.260">
    <property type="entry name" value="Galactose-binding domain-like"/>
    <property type="match status" value="2"/>
</dbReference>
<dbReference type="SUPFAM" id="SSF57603">
    <property type="entry name" value="FnI-like domain"/>
    <property type="match status" value="1"/>
</dbReference>
<dbReference type="PANTHER" id="PTHR11339">
    <property type="entry name" value="EXTRACELLULAR MATRIX GLYCOPROTEIN RELATED"/>
    <property type="match status" value="1"/>
</dbReference>
<dbReference type="SUPFAM" id="SSF49785">
    <property type="entry name" value="Galactose-binding domain-like"/>
    <property type="match status" value="2"/>
</dbReference>
<feature type="signal peptide" evidence="10">
    <location>
        <begin position="1"/>
        <end position="18"/>
    </location>
</feature>
<comment type="subcellular location">
    <subcellularLocation>
        <location evidence="1">Secreted</location>
        <location evidence="1">Extracellular space</location>
    </subcellularLocation>
</comment>
<keyword evidence="5" id="KW-0677">Repeat</keyword>
<dbReference type="Pfam" id="PF00754">
    <property type="entry name" value="F5_F8_type_C"/>
    <property type="match status" value="2"/>
</dbReference>
<comment type="similarity">
    <text evidence="2">Belongs to the serine protease inhibitor-like (TIL domain-containing) family.</text>
</comment>
<dbReference type="CDD" id="cd00057">
    <property type="entry name" value="FA58C"/>
    <property type="match status" value="2"/>
</dbReference>
<evidence type="ECO:0000259" key="13">
    <source>
        <dbReference type="PROSITE" id="PS50940"/>
    </source>
</evidence>
<dbReference type="SUPFAM" id="SSF57625">
    <property type="entry name" value="Invertebrate chitin-binding proteins"/>
    <property type="match status" value="1"/>
</dbReference>
<dbReference type="InParanoid" id="A0A7F5RK93"/>
<reference evidence="16" key="1">
    <citation type="submission" date="2025-08" db="UniProtKB">
        <authorList>
            <consortium name="RefSeq"/>
        </authorList>
    </citation>
    <scope>IDENTIFICATION</scope>
    <source>
        <tissue evidence="16">Entire body</tissue>
    </source>
</reference>
<sequence length="3199" mass="357042">MRTYILLLFMIWISFCKAYLNPGPYQYMQSPMFLQDLHGTVKSSYQSHSSSGGVKTFTKTSSGISHSFPTSIEYRGGCKDIPTAPMNAGIKCSVYNGCKANCIPNYQFPNGEIQLYITCRDGEWEIEGTEWSTIPACEPICMPPCINNGICTAPNECNCPENYSGPQCQFQNIPCLNQPPMSINSRRTCTSKSCIIACLEGHQFPDGSQITNLMCENGMWMPTRQDWVTVPDCEPICSPPCQNGGNCLSFNVCQCPQEYRGPQCQYRADACTSTKLQFNGGYNCSITGEFFSCVLSCPEGVDFEFPPASIYTCSYDTGTFVPFPIPQCVYGHLIPIHGNNMYYNEFNSSFSFGGAFMEGQQIEGTGKISFDSQNTFIPEIHFPVPNPPPEKLVNNIQFIQNPNSVSGEYSVVETKKPEPGICFTWGGTHFKTFDGKVFSFESSCAHVLVRDLEDHTFSVIVKNNKECEINKECYRIVHIYLQDKEYILTKKNGVPVFASPKKIFPIPARLAGIRAEMSAHYFVVIIDPVGVTIKWDGQQLVQVEVKENMWNRTEGLCGRIDGNPHNDMIAKSGLVPKSVVTLATSWQVDNVQATCNNIPKEEHACQDNNDKNSEGHKAMDFCQKLLSDNRFKVCHSVMDVFMLLDACRWDYCNCEDFPEKCACQTLNVYVRECAHKGVTTLTKWRDQEFCPMQCSGNRVYMPCAPPEGQEVCGDVHEKSNEDGTCEEGCYCPQGTVLHNSECIIKENCPCRLRGKDFPPGSSVPKDCNTCTCLSGKWVCTQVACGGRCSALGDPHYITFDGKRYDFMGQCSYYLVKHTNFSIEAENVPCSGAISQAMNLPSAVTSGLPSCTKTVTIRISDQTIKLKQNHQVTVNGQEITRIPYKIADVNIRSVSSIFLLVELPEKVEVWWDGLSRVYVDLPAIFKRQTGGLCGTFTDNQKDDFLTPEGDIEKTPGAFANKWKTAEKCTDVTEKLVSHPCEANIQNKATAEQHCSIIKSKEFEDCHWYVDPEPFYQDCMYDVCACETKELSSCLCPMISAYAQECALKGIKVDWRNNVRECGIRCTGGQKYQICGNSCTRTCSDVSLHPDCDRLCIEGCNCPEGEALDEYGECIPIGQCSCQHEGLEFRAGYKEVRPASKGLELCTCLNAQWSCQPATEEEVKKYPNAGDLKTMCDSSKNWEFTTCESERPTTCKNMHSIEYATSSECHPGCQCKEGYVLDSHSNECVQPTECPCHHGGRSYGENAIVQSDCNTCTCKGGKWSCTERQCAAECSTWGDSHYKTFDGKMYDYQGQCDYVLAKGVLTTDESFDISIQNVPCGALGVSCSKSVTIKVGHGSQMEKITLTRESSIPVGTGLKRMSIRQKGLFVIVEAAELGLVILWDKGTRVYIKLDPQWKDKVKGLCGNYNDNENDDFQTPSGGITEVSAQLFGDSWKLQSYCPETVEITDTCEQRPDRKIWAVKKCSILKSSLFAPCHSEVSVDDYLNRCIFDTCACDQGGDCECLCTALAAYAQECNNKGVPVKWRSQELCPIQCDQRCSKYSPCISTCPLETCDNLPVQSKLSKLCTESSCIEGCQMKPCPPGHIFLNSSALDCVPINVCKPVCLKIGEAIYYEGDIIEEDECHVCFCSRGQKFCKGHPCAATTTTEPQKEQRLKCVNGWTKWLNQDRIPARKTKIGQKKLTDIEPLPSQLLMNQMKGKARCSVNEMTDIECRTVKGHKHPKETDLDVECSLEGGLVCKSKEGEKPCEDFEIRVKCQCEETTSSTATTPPVTTVATVITASPCDLTTPNQEHPTDCHLFYECVTNMLGQAELVEKSCGSGTLYNPKTYVCDWAANVISIKPQCGEGSLCPSGEKFDSCAVDCNNMCMYYKYLMKQNGFCNNYEDCVKGCVSELKPSSCPNGMLWSSNQTCVQKQNCMCVTDQGKPVKPGTVVKESDCAVCQCIDNFYTCDESACVTKEMTSTFETSTTPSTSTTVFGTTPELKTSSTISSTGTEVFTIKNTETPPPECDGSRFINLIDGDTPLPDEAFSASSELGQYFSPKYARLNNEVTDGSGGSWIPKSSDQSQYLQIDLGKQEPVYGIILRGSPLYNNFVTSYKVTYSPDGFTFRYITDENNQPKIFRGPTDNKEAVKQMFPVPVEAKLIKILPVTWHDTIALRVELLGCGEESVITTETPTTVTQTETVFSKLSTKPPPPLCTEVMGVDNGLIADEQISVSSELNKDHDKTQLKMNGVSYWQPLTNSPLEWVQFDFLEPRNITGFVSKGGPNGWVTKFKIKFSHDGKVWYAILDGSRNEKEFLGNYDENSEQTNYFDLPLQARFFKLLPEKWHRNIQLRAEVLGCYKPYPTTTKTPPVVKNCDSCPGVTNVESELDICKCEQGLWWDGENCVQRSQCPCMVGHFSYAVGTVFEKEDCSQCICKLGGIEHCTPKECEKCEEGLRKVVTSTCGCICQPCNEGTILCPTNNICINSTLWCNGIEDCSDDELSCTTDATITATVPTTEITTVTKASHLTCSTPSCPPGYKLKIKRPSKAEKLHSNLSPMFSFFGRKASNKRNYRSVKGFTKKGTKSKTTKNLKKPVAFKHQLKEAVEEDLQEQKECPRFSCEPPPPQWVNGSEYHCPPAICPAGYTPEYHQEEIKTGGLNCPRYTCQQPPLPDAVCNITGRTFITFDNTEFKYDICEHVLVRDVEEDLWEIVLRKTCTVICSRELVIYYDEHLFVLHPDLSVEFDNYKYTVDQTKKIGSQSQSFMVSRLGDVLLFISHHYRFWIIWDKNANVKIGVAGELSRKVDGLCGYFNYRRWDDKRKPDGMLAKTTVEFGDSWGSINRPQICEVKACPIHVQNKAWEMCQKVKQGILALCNSAIDVEAFISRCLETTCNCLQEAEEDTNREDQCRCGVLQSFVVDCMTSDPSLELSDWRMQQDCPAICDAPLVHYDCYRRRCEPSCESLSDPNACPQLSHVCFPGCYCPPGYVHKGGDCVLPTACRDCECTVLPHLQYISYDGNNVSVSGNCDYVMTRDVTQKENGQHRFQVIITNGPCEDNKKKMCVMKVTILHHHHEIVITKDNENKNFKVNLNSEQITHYGNINDWLDVLEGVTKHLLILLKDEQVEIFIYFPLLGVSVKAPSMKHGGKLEGLCGDCDGDIDNDMRISNGTITKNSEDFALAWLSSGQSTENCLNKPEKECKPLPIESDPCLLLVDIEIFGKV</sequence>
<feature type="domain" description="VWFD" evidence="14">
    <location>
        <begin position="786"/>
        <end position="968"/>
    </location>
</feature>
<dbReference type="GO" id="GO:0004867">
    <property type="term" value="F:serine-type endopeptidase inhibitor activity"/>
    <property type="evidence" value="ECO:0007669"/>
    <property type="project" value="UniProtKB-KW"/>
</dbReference>
<dbReference type="FunFam" id="2.10.25.10:FF:000055">
    <property type="entry name" value="alpha-tectorin isoform X1"/>
    <property type="match status" value="1"/>
</dbReference>
<organism evidence="15 16">
    <name type="scientific">Agrilus planipennis</name>
    <name type="common">Emerald ash borer</name>
    <name type="synonym">Agrilus marcopoli</name>
    <dbReference type="NCBI Taxonomy" id="224129"/>
    <lineage>
        <taxon>Eukaryota</taxon>
        <taxon>Metazoa</taxon>
        <taxon>Ecdysozoa</taxon>
        <taxon>Arthropoda</taxon>
        <taxon>Hexapoda</taxon>
        <taxon>Insecta</taxon>
        <taxon>Pterygota</taxon>
        <taxon>Neoptera</taxon>
        <taxon>Endopterygota</taxon>
        <taxon>Coleoptera</taxon>
        <taxon>Polyphaga</taxon>
        <taxon>Elateriformia</taxon>
        <taxon>Buprestoidea</taxon>
        <taxon>Buprestidae</taxon>
        <taxon>Agrilinae</taxon>
        <taxon>Agrilus</taxon>
    </lineage>
</organism>
<accession>A0A7F5RK93</accession>
<feature type="domain" description="F5/8 type C" evidence="11">
    <location>
        <begin position="2007"/>
        <end position="2162"/>
    </location>
</feature>
<dbReference type="FunCoup" id="A0A7F5RK93">
    <property type="interactions" value="18"/>
</dbReference>
<evidence type="ECO:0000259" key="12">
    <source>
        <dbReference type="PROSITE" id="PS50026"/>
    </source>
</evidence>
<keyword evidence="8" id="KW-0325">Glycoprotein</keyword>
<dbReference type="FunFam" id="2.60.120.260:FF:000016">
    <property type="entry name" value="Contactin-associated protein-like 4 isoform 1"/>
    <property type="match status" value="1"/>
</dbReference>
<dbReference type="InterPro" id="IPR014853">
    <property type="entry name" value="VWF/SSPO/ZAN-like_Cys-rich_dom"/>
</dbReference>
<feature type="domain" description="EGF-like" evidence="12">
    <location>
        <begin position="138"/>
        <end position="169"/>
    </location>
</feature>
<proteinExistence type="inferred from homology"/>
<evidence type="ECO:0000256" key="6">
    <source>
        <dbReference type="ARBA" id="ARBA00022900"/>
    </source>
</evidence>
<evidence type="ECO:0000256" key="4">
    <source>
        <dbReference type="ARBA" id="ARBA00022690"/>
    </source>
</evidence>
<feature type="disulfide bond" evidence="9">
    <location>
        <begin position="255"/>
        <end position="264"/>
    </location>
</feature>
<keyword evidence="7 9" id="KW-1015">Disulfide bond</keyword>
<name>A0A7F5RK93_AGRPL</name>
<dbReference type="SMART" id="SM00181">
    <property type="entry name" value="EGF"/>
    <property type="match status" value="2"/>
</dbReference>
<evidence type="ECO:0000313" key="15">
    <source>
        <dbReference type="Proteomes" id="UP000192223"/>
    </source>
</evidence>
<dbReference type="Pfam" id="PF23244">
    <property type="entry name" value="VWF"/>
    <property type="match status" value="1"/>
</dbReference>
<dbReference type="InterPro" id="IPR002919">
    <property type="entry name" value="TIL_dom"/>
</dbReference>
<dbReference type="Gene3D" id="2.10.25.10">
    <property type="entry name" value="Laminin"/>
    <property type="match status" value="6"/>
</dbReference>
<dbReference type="KEGG" id="apln:108736468"/>
<dbReference type="PROSITE" id="PS00022">
    <property type="entry name" value="EGF_1"/>
    <property type="match status" value="2"/>
</dbReference>
<feature type="domain" description="F5/8 type C" evidence="11">
    <location>
        <begin position="2195"/>
        <end position="2338"/>
    </location>
</feature>
<evidence type="ECO:0000256" key="2">
    <source>
        <dbReference type="ARBA" id="ARBA00007611"/>
    </source>
</evidence>
<dbReference type="PROSITE" id="PS01286">
    <property type="entry name" value="FA58C_2"/>
    <property type="match status" value="2"/>
</dbReference>
<dbReference type="SMART" id="SM00832">
    <property type="entry name" value="C8"/>
    <property type="match status" value="4"/>
</dbReference>
<dbReference type="GeneID" id="108736468"/>
<dbReference type="GO" id="GO:0008061">
    <property type="term" value="F:chitin binding"/>
    <property type="evidence" value="ECO:0007669"/>
    <property type="project" value="InterPro"/>
</dbReference>
<dbReference type="OrthoDB" id="6262482at2759"/>
<dbReference type="SUPFAM" id="SSF57567">
    <property type="entry name" value="Serine protease inhibitors"/>
    <property type="match status" value="4"/>
</dbReference>
<feature type="domain" description="VWFD" evidence="14">
    <location>
        <begin position="2981"/>
        <end position="3170"/>
    </location>
</feature>
<dbReference type="InterPro" id="IPR001007">
    <property type="entry name" value="VWF_dom"/>
</dbReference>
<evidence type="ECO:0000256" key="5">
    <source>
        <dbReference type="ARBA" id="ARBA00022737"/>
    </source>
</evidence>
<dbReference type="InterPro" id="IPR002172">
    <property type="entry name" value="LDrepeatLR_classA_rpt"/>
</dbReference>
<comment type="caution">
    <text evidence="9">Lacks conserved residue(s) required for the propagation of feature annotation.</text>
</comment>
<keyword evidence="15" id="KW-1185">Reference proteome</keyword>
<feature type="disulfide bond" evidence="9">
    <location>
        <begin position="237"/>
        <end position="247"/>
    </location>
</feature>
<keyword evidence="6" id="KW-0722">Serine protease inhibitor</keyword>
<dbReference type="InterPro" id="IPR008979">
    <property type="entry name" value="Galactose-bd-like_sf"/>
</dbReference>
<dbReference type="SMART" id="SM00215">
    <property type="entry name" value="VWC_out"/>
    <property type="match status" value="2"/>
</dbReference>
<dbReference type="InterPro" id="IPR000421">
    <property type="entry name" value="FA58C"/>
</dbReference>
<feature type="domain" description="Chitin-binding type-2" evidence="13">
    <location>
        <begin position="1779"/>
        <end position="1844"/>
    </location>
</feature>
<dbReference type="InterPro" id="IPR002557">
    <property type="entry name" value="Chitin-bd_dom"/>
</dbReference>
<gene>
    <name evidence="16" type="primary">LOC108736468</name>
</gene>
<dbReference type="InterPro" id="IPR050780">
    <property type="entry name" value="Mucin_vWF_Thrombospondin_sf"/>
</dbReference>
<dbReference type="SMART" id="SM00231">
    <property type="entry name" value="FA58C"/>
    <property type="match status" value="2"/>
</dbReference>
<keyword evidence="9" id="KW-0245">EGF-like domain</keyword>
<dbReference type="SMART" id="SM00216">
    <property type="entry name" value="VWD"/>
    <property type="match status" value="5"/>
</dbReference>
<keyword evidence="10" id="KW-0732">Signal</keyword>
<dbReference type="SMART" id="SM00192">
    <property type="entry name" value="LDLa"/>
    <property type="match status" value="1"/>
</dbReference>
<dbReference type="InterPro" id="IPR036508">
    <property type="entry name" value="Chitin-bd_dom_sf"/>
</dbReference>
<evidence type="ECO:0000256" key="7">
    <source>
        <dbReference type="ARBA" id="ARBA00023157"/>
    </source>
</evidence>
<evidence type="ECO:0000256" key="10">
    <source>
        <dbReference type="SAM" id="SignalP"/>
    </source>
</evidence>
<feature type="disulfide bond" evidence="9">
    <location>
        <begin position="159"/>
        <end position="168"/>
    </location>
</feature>
<protein>
    <submittedName>
        <fullName evidence="16">Hemocytin</fullName>
    </submittedName>
</protein>
<dbReference type="PROSITE" id="PS50940">
    <property type="entry name" value="CHIT_BIND_II"/>
    <property type="match status" value="1"/>
</dbReference>
<evidence type="ECO:0000256" key="1">
    <source>
        <dbReference type="ARBA" id="ARBA00004239"/>
    </source>
</evidence>
<dbReference type="Pfam" id="PF01826">
    <property type="entry name" value="TIL"/>
    <property type="match status" value="3"/>
</dbReference>
<dbReference type="RefSeq" id="XP_025836285.1">
    <property type="nucleotide sequence ID" value="XM_025980500.1"/>
</dbReference>
<evidence type="ECO:0000313" key="16">
    <source>
        <dbReference type="RefSeq" id="XP_025836285.1"/>
    </source>
</evidence>
<evidence type="ECO:0000256" key="3">
    <source>
        <dbReference type="ARBA" id="ARBA00009456"/>
    </source>
</evidence>
<dbReference type="InterPro" id="IPR000742">
    <property type="entry name" value="EGF"/>
</dbReference>